<evidence type="ECO:0000256" key="1">
    <source>
        <dbReference type="SAM" id="MobiDB-lite"/>
    </source>
</evidence>
<protein>
    <submittedName>
        <fullName evidence="2">Uncharacterized protein</fullName>
    </submittedName>
</protein>
<keyword evidence="3" id="KW-1185">Reference proteome</keyword>
<gene>
    <name evidence="2" type="ORF">SPARVUS_LOCUS1496278</name>
</gene>
<evidence type="ECO:0000313" key="2">
    <source>
        <dbReference type="EMBL" id="CAI9538876.1"/>
    </source>
</evidence>
<feature type="compositionally biased region" description="Polar residues" evidence="1">
    <location>
        <begin position="10"/>
        <end position="21"/>
    </location>
</feature>
<feature type="region of interest" description="Disordered" evidence="1">
    <location>
        <begin position="1"/>
        <end position="31"/>
    </location>
</feature>
<name>A0ABN9AS58_9NEOB</name>
<accession>A0ABN9AS58</accession>
<sequence>METAALVRSVTGTQDTDSGAWQQHEEAGTGGTIDEIMGLGRSNWESAVSASTL</sequence>
<proteinExistence type="predicted"/>
<comment type="caution">
    <text evidence="2">The sequence shown here is derived from an EMBL/GenBank/DDBJ whole genome shotgun (WGS) entry which is preliminary data.</text>
</comment>
<organism evidence="2 3">
    <name type="scientific">Staurois parvus</name>
    <dbReference type="NCBI Taxonomy" id="386267"/>
    <lineage>
        <taxon>Eukaryota</taxon>
        <taxon>Metazoa</taxon>
        <taxon>Chordata</taxon>
        <taxon>Craniata</taxon>
        <taxon>Vertebrata</taxon>
        <taxon>Euteleostomi</taxon>
        <taxon>Amphibia</taxon>
        <taxon>Batrachia</taxon>
        <taxon>Anura</taxon>
        <taxon>Neobatrachia</taxon>
        <taxon>Ranoidea</taxon>
        <taxon>Ranidae</taxon>
        <taxon>Staurois</taxon>
    </lineage>
</organism>
<dbReference type="Proteomes" id="UP001162483">
    <property type="component" value="Unassembled WGS sequence"/>
</dbReference>
<evidence type="ECO:0000313" key="3">
    <source>
        <dbReference type="Proteomes" id="UP001162483"/>
    </source>
</evidence>
<reference evidence="2" key="1">
    <citation type="submission" date="2023-05" db="EMBL/GenBank/DDBJ databases">
        <authorList>
            <person name="Stuckert A."/>
        </authorList>
    </citation>
    <scope>NUCLEOTIDE SEQUENCE</scope>
</reference>
<dbReference type="EMBL" id="CATNWA010001023">
    <property type="protein sequence ID" value="CAI9538876.1"/>
    <property type="molecule type" value="Genomic_DNA"/>
</dbReference>